<protein>
    <recommendedName>
        <fullName evidence="4">Geranylgeranyl pyrophosphate synthetase</fullName>
    </recommendedName>
</protein>
<feature type="compositionally biased region" description="Basic and acidic residues" evidence="1">
    <location>
        <begin position="305"/>
        <end position="322"/>
    </location>
</feature>
<feature type="compositionally biased region" description="Basic and acidic residues" evidence="1">
    <location>
        <begin position="563"/>
        <end position="585"/>
    </location>
</feature>
<dbReference type="OrthoDB" id="420564at2759"/>
<feature type="region of interest" description="Disordered" evidence="1">
    <location>
        <begin position="499"/>
        <end position="585"/>
    </location>
</feature>
<evidence type="ECO:0000313" key="2">
    <source>
        <dbReference type="EMBL" id="KAH7117135.1"/>
    </source>
</evidence>
<dbReference type="EMBL" id="JAGMWT010000014">
    <property type="protein sequence ID" value="KAH7117135.1"/>
    <property type="molecule type" value="Genomic_DNA"/>
</dbReference>
<feature type="compositionally biased region" description="Polar residues" evidence="1">
    <location>
        <begin position="513"/>
        <end position="525"/>
    </location>
</feature>
<accession>A0A9P9DB38</accession>
<dbReference type="PANTHER" id="PTHR35179">
    <property type="entry name" value="PROTEIN CBG02620"/>
    <property type="match status" value="1"/>
</dbReference>
<evidence type="ECO:0000256" key="1">
    <source>
        <dbReference type="SAM" id="MobiDB-lite"/>
    </source>
</evidence>
<comment type="caution">
    <text evidence="2">The sequence shown here is derived from an EMBL/GenBank/DDBJ whole genome shotgun (WGS) entry which is preliminary data.</text>
</comment>
<name>A0A9P9DB38_9PLEO</name>
<reference evidence="2" key="1">
    <citation type="journal article" date="2021" name="Nat. Commun.">
        <title>Genetic determinants of endophytism in the Arabidopsis root mycobiome.</title>
        <authorList>
            <person name="Mesny F."/>
            <person name="Miyauchi S."/>
            <person name="Thiergart T."/>
            <person name="Pickel B."/>
            <person name="Atanasova L."/>
            <person name="Karlsson M."/>
            <person name="Huettel B."/>
            <person name="Barry K.W."/>
            <person name="Haridas S."/>
            <person name="Chen C."/>
            <person name="Bauer D."/>
            <person name="Andreopoulos W."/>
            <person name="Pangilinan J."/>
            <person name="LaButti K."/>
            <person name="Riley R."/>
            <person name="Lipzen A."/>
            <person name="Clum A."/>
            <person name="Drula E."/>
            <person name="Henrissat B."/>
            <person name="Kohler A."/>
            <person name="Grigoriev I.V."/>
            <person name="Martin F.M."/>
            <person name="Hacquard S."/>
        </authorList>
    </citation>
    <scope>NUCLEOTIDE SEQUENCE</scope>
    <source>
        <strain evidence="2">MPI-CAGE-CH-0243</strain>
    </source>
</reference>
<evidence type="ECO:0008006" key="4">
    <source>
        <dbReference type="Google" id="ProtNLM"/>
    </source>
</evidence>
<dbReference type="AlphaFoldDB" id="A0A9P9DB38"/>
<feature type="region of interest" description="Disordered" evidence="1">
    <location>
        <begin position="302"/>
        <end position="325"/>
    </location>
</feature>
<gene>
    <name evidence="2" type="ORF">B0J11DRAFT_538362</name>
</gene>
<dbReference type="PANTHER" id="PTHR35179:SF1">
    <property type="entry name" value="INTEGRAL MEMBRANE PROTEIN"/>
    <property type="match status" value="1"/>
</dbReference>
<dbReference type="Proteomes" id="UP000700596">
    <property type="component" value="Unassembled WGS sequence"/>
</dbReference>
<proteinExistence type="predicted"/>
<organism evidence="2 3">
    <name type="scientific">Dendryphion nanum</name>
    <dbReference type="NCBI Taxonomy" id="256645"/>
    <lineage>
        <taxon>Eukaryota</taxon>
        <taxon>Fungi</taxon>
        <taxon>Dikarya</taxon>
        <taxon>Ascomycota</taxon>
        <taxon>Pezizomycotina</taxon>
        <taxon>Dothideomycetes</taxon>
        <taxon>Pleosporomycetidae</taxon>
        <taxon>Pleosporales</taxon>
        <taxon>Torulaceae</taxon>
        <taxon>Dendryphion</taxon>
    </lineage>
</organism>
<keyword evidence="3" id="KW-1185">Reference proteome</keyword>
<sequence>MSAFGERHQVSTAAHIDKSNDLVMAAVMKNCLNQSSTEVRPNGSIDEEYHTIDVASTINSEQARLEITTAVRGVATQLPTRKQARKIKLLSGLMTKDVGPTLRIISSDALAPAPWEVTWSQEPELLCSYNWQDIDAGENHSENYIFVPGAPPKWTPLTLPRTLPPDKGYEYMDHNHHRQPFQPYGPMFLALGEMNPMYQFSTVDVIADRNNLRNLLDFVKGRGTKFRLDLYVVGNTLILVRKETKFWTQVGHAGGYGHRFEEFFTRPVPGLEEATSHYRAIRYPLGPLNIVVRYEADAYYEEPTENDKSSSEERTPKGDQHVKPRFNLRGQPHVIRRGNVIDCHQIAELKSANIKYDAEGRRNGGGRSSQHYDQLWFGRTRHLITGFHDPVEGASGEIISVKHKDMKENLDNWERGNQESLRKLVTLLTQLRDFVKAQPGPIRAAVLVRDETGGPIQIRVMEDKHHILGHQFFTKHWNYKGRDHRERQGHRDQSARENLLTGHARGRLVGANAQESNPRGGSMISSRFRERGGCGNGNGRTRTPALEGQGGRNTSSSRGNHGRRNDHISTGVPEDKVLRMNEHTA</sequence>
<evidence type="ECO:0000313" key="3">
    <source>
        <dbReference type="Proteomes" id="UP000700596"/>
    </source>
</evidence>